<organism evidence="1 2">
    <name type="scientific">Ganoderma sinense ZZ0214-1</name>
    <dbReference type="NCBI Taxonomy" id="1077348"/>
    <lineage>
        <taxon>Eukaryota</taxon>
        <taxon>Fungi</taxon>
        <taxon>Dikarya</taxon>
        <taxon>Basidiomycota</taxon>
        <taxon>Agaricomycotina</taxon>
        <taxon>Agaricomycetes</taxon>
        <taxon>Polyporales</taxon>
        <taxon>Polyporaceae</taxon>
        <taxon>Ganoderma</taxon>
    </lineage>
</organism>
<dbReference type="AlphaFoldDB" id="A0A2G8RYJ0"/>
<gene>
    <name evidence="1" type="ORF">GSI_12340</name>
</gene>
<evidence type="ECO:0000313" key="1">
    <source>
        <dbReference type="EMBL" id="PIL26582.1"/>
    </source>
</evidence>
<sequence>MYQVADELGLVAGKRYVPTAIRVCAEHAARAHAAADDPEVPANSAWCEHIINSRRLGWRSCYGHSTLTVTETVLVKEMMTVC</sequence>
<evidence type="ECO:0000313" key="2">
    <source>
        <dbReference type="Proteomes" id="UP000230002"/>
    </source>
</evidence>
<dbReference type="EMBL" id="AYKW01000045">
    <property type="protein sequence ID" value="PIL26582.1"/>
    <property type="molecule type" value="Genomic_DNA"/>
</dbReference>
<reference evidence="1 2" key="1">
    <citation type="journal article" date="2015" name="Sci. Rep.">
        <title>Chromosome-level genome map provides insights into diverse defense mechanisms in the medicinal fungus Ganoderma sinense.</title>
        <authorList>
            <person name="Zhu Y."/>
            <person name="Xu J."/>
            <person name="Sun C."/>
            <person name="Zhou S."/>
            <person name="Xu H."/>
            <person name="Nelson D.R."/>
            <person name="Qian J."/>
            <person name="Song J."/>
            <person name="Luo H."/>
            <person name="Xiang L."/>
            <person name="Li Y."/>
            <person name="Xu Z."/>
            <person name="Ji A."/>
            <person name="Wang L."/>
            <person name="Lu S."/>
            <person name="Hayward A."/>
            <person name="Sun W."/>
            <person name="Li X."/>
            <person name="Schwartz D.C."/>
            <person name="Wang Y."/>
            <person name="Chen S."/>
        </authorList>
    </citation>
    <scope>NUCLEOTIDE SEQUENCE [LARGE SCALE GENOMIC DNA]</scope>
    <source>
        <strain evidence="1 2">ZZ0214-1</strain>
    </source>
</reference>
<protein>
    <submittedName>
        <fullName evidence="1">Uncharacterized protein</fullName>
    </submittedName>
</protein>
<proteinExistence type="predicted"/>
<name>A0A2G8RYJ0_9APHY</name>
<keyword evidence="2" id="KW-1185">Reference proteome</keyword>
<accession>A0A2G8RYJ0</accession>
<dbReference type="Proteomes" id="UP000230002">
    <property type="component" value="Unassembled WGS sequence"/>
</dbReference>
<comment type="caution">
    <text evidence="1">The sequence shown here is derived from an EMBL/GenBank/DDBJ whole genome shotgun (WGS) entry which is preliminary data.</text>
</comment>